<name>A0A9Q0LVG5_ANAIG</name>
<dbReference type="AlphaFoldDB" id="A0A9Q0LVG5"/>
<dbReference type="EMBL" id="JAPDFW010000055">
    <property type="protein sequence ID" value="KAJ5078035.1"/>
    <property type="molecule type" value="Genomic_DNA"/>
</dbReference>
<protein>
    <submittedName>
        <fullName evidence="2">Uncharacterized protein</fullName>
    </submittedName>
</protein>
<evidence type="ECO:0000313" key="2">
    <source>
        <dbReference type="EMBL" id="KAJ5078035.1"/>
    </source>
</evidence>
<reference evidence="2" key="1">
    <citation type="submission" date="2022-10" db="EMBL/GenBank/DDBJ databases">
        <title>Novel sulphate-reducing endosymbionts in the free-living metamonad Anaeramoeba.</title>
        <authorList>
            <person name="Jerlstrom-Hultqvist J."/>
            <person name="Cepicka I."/>
            <person name="Gallot-Lavallee L."/>
            <person name="Salas-Leiva D."/>
            <person name="Curtis B.A."/>
            <person name="Zahonova K."/>
            <person name="Pipaliya S."/>
            <person name="Dacks J."/>
            <person name="Roger A.J."/>
        </authorList>
    </citation>
    <scope>NUCLEOTIDE SEQUENCE</scope>
    <source>
        <strain evidence="2">BMAN</strain>
    </source>
</reference>
<accession>A0A9Q0LVG5</accession>
<feature type="compositionally biased region" description="Basic and acidic residues" evidence="1">
    <location>
        <begin position="25"/>
        <end position="38"/>
    </location>
</feature>
<feature type="region of interest" description="Disordered" evidence="1">
    <location>
        <begin position="141"/>
        <end position="160"/>
    </location>
</feature>
<sequence>MYPLLRNKGFTSYSEWIFQNEDPEETKKNTKKEKPTEETKEEEEIEEKTKNEENLSKEEILREFLMQPLNPKEKINRKNPSFGVIIYLYVKTNLHTHLSKSKHPSKYRAFPYTDEEIIKKGQSTNELCDWLLNFQFLNPEKTSRNRSKRKAEDQIEQNER</sequence>
<feature type="region of interest" description="Disordered" evidence="1">
    <location>
        <begin position="21"/>
        <end position="53"/>
    </location>
</feature>
<keyword evidence="3" id="KW-1185">Reference proteome</keyword>
<feature type="compositionally biased region" description="Basic and acidic residues" evidence="1">
    <location>
        <begin position="150"/>
        <end position="160"/>
    </location>
</feature>
<evidence type="ECO:0000313" key="3">
    <source>
        <dbReference type="Proteomes" id="UP001149090"/>
    </source>
</evidence>
<evidence type="ECO:0000256" key="1">
    <source>
        <dbReference type="SAM" id="MobiDB-lite"/>
    </source>
</evidence>
<dbReference type="Proteomes" id="UP001149090">
    <property type="component" value="Unassembled WGS sequence"/>
</dbReference>
<comment type="caution">
    <text evidence="2">The sequence shown here is derived from an EMBL/GenBank/DDBJ whole genome shotgun (WGS) entry which is preliminary data.</text>
</comment>
<gene>
    <name evidence="2" type="ORF">M0811_05292</name>
</gene>
<organism evidence="2 3">
    <name type="scientific">Anaeramoeba ignava</name>
    <name type="common">Anaerobic marine amoeba</name>
    <dbReference type="NCBI Taxonomy" id="1746090"/>
    <lineage>
        <taxon>Eukaryota</taxon>
        <taxon>Metamonada</taxon>
        <taxon>Anaeramoebidae</taxon>
        <taxon>Anaeramoeba</taxon>
    </lineage>
</organism>
<proteinExistence type="predicted"/>